<dbReference type="Proteomes" id="UP001232725">
    <property type="component" value="Unassembled WGS sequence"/>
</dbReference>
<dbReference type="InterPro" id="IPR016181">
    <property type="entry name" value="Acyl_CoA_acyltransferase"/>
</dbReference>
<evidence type="ECO:0000313" key="3">
    <source>
        <dbReference type="Proteomes" id="UP001232725"/>
    </source>
</evidence>
<dbReference type="SUPFAM" id="SSF55729">
    <property type="entry name" value="Acyl-CoA N-acyltransferases (Nat)"/>
    <property type="match status" value="1"/>
</dbReference>
<keyword evidence="3" id="KW-1185">Reference proteome</keyword>
<evidence type="ECO:0000259" key="1">
    <source>
        <dbReference type="PROSITE" id="PS51186"/>
    </source>
</evidence>
<evidence type="ECO:0000313" key="2">
    <source>
        <dbReference type="EMBL" id="MDP5228614.1"/>
    </source>
</evidence>
<accession>A0ABT9ISM8</accession>
<proteinExistence type="predicted"/>
<gene>
    <name evidence="2" type="ORF">Q9R02_15765</name>
</gene>
<protein>
    <submittedName>
        <fullName evidence="2">GNAT family N-acetyltransferase</fullName>
    </submittedName>
</protein>
<feature type="domain" description="N-acetyltransferase" evidence="1">
    <location>
        <begin position="148"/>
        <end position="286"/>
    </location>
</feature>
<comment type="caution">
    <text evidence="2">The sequence shown here is derived from an EMBL/GenBank/DDBJ whole genome shotgun (WGS) entry which is preliminary data.</text>
</comment>
<name>A0ABT9ISM8_9MICC</name>
<dbReference type="EMBL" id="JAVALS010000019">
    <property type="protein sequence ID" value="MDP5228614.1"/>
    <property type="molecule type" value="Genomic_DNA"/>
</dbReference>
<reference evidence="2 3" key="1">
    <citation type="submission" date="2023-08" db="EMBL/GenBank/DDBJ databases">
        <title>Arthrobacter horti sp. nov., isolated from forest soil.</title>
        <authorList>
            <person name="Park M."/>
        </authorList>
    </citation>
    <scope>NUCLEOTIDE SEQUENCE [LARGE SCALE GENOMIC DNA]</scope>
    <source>
        <strain evidence="2 3">YJM1</strain>
    </source>
</reference>
<sequence length="286" mass="30553">MTDSVLLLAAYDTQLRLDAEAQGALARRRIRWEADDAGVGLELMVAVFTGRSGFISTGPLGEDPARIREALAEPSVIAALVRFGLESVRELAGEEGLATLEWKTRSHDALPGLHEALLAEGFEAGEEESVMIGRAEALAVEVPLPEGITLRPVRTEADALALCLAAEEAFEGDPANAPRRAADLMARLANGTGVEAWMALADGSVVSGGRLEPVPGTDFAGIWGGFTLLPWRGQGIYRALTARRARTALESGVTLVNSDSTDYSRPILERYGFTRVTGTTPYELTF</sequence>
<dbReference type="PROSITE" id="PS51186">
    <property type="entry name" value="GNAT"/>
    <property type="match status" value="1"/>
</dbReference>
<organism evidence="2 3">
    <name type="scientific">Arthrobacter horti</name>
    <dbReference type="NCBI Taxonomy" id="3068273"/>
    <lineage>
        <taxon>Bacteria</taxon>
        <taxon>Bacillati</taxon>
        <taxon>Actinomycetota</taxon>
        <taxon>Actinomycetes</taxon>
        <taxon>Micrococcales</taxon>
        <taxon>Micrococcaceae</taxon>
        <taxon>Arthrobacter</taxon>
    </lineage>
</organism>
<dbReference type="InterPro" id="IPR000182">
    <property type="entry name" value="GNAT_dom"/>
</dbReference>
<dbReference type="Gene3D" id="3.40.630.30">
    <property type="match status" value="1"/>
</dbReference>